<keyword evidence="2" id="KW-1185">Reference proteome</keyword>
<name>A0A2R6XPD0_MARPO</name>
<protein>
    <submittedName>
        <fullName evidence="1">Uncharacterized protein</fullName>
    </submittedName>
</protein>
<dbReference type="Gramene" id="Mp3g05450.1">
    <property type="protein sequence ID" value="Mp3g05450.1.cds1"/>
    <property type="gene ID" value="Mp3g05450"/>
</dbReference>
<evidence type="ECO:0000313" key="1">
    <source>
        <dbReference type="EMBL" id="PTQ47967.1"/>
    </source>
</evidence>
<dbReference type="EMBL" id="KZ772678">
    <property type="protein sequence ID" value="PTQ47967.1"/>
    <property type="molecule type" value="Genomic_DNA"/>
</dbReference>
<accession>A0A2R6XPD0</accession>
<dbReference type="AlphaFoldDB" id="A0A2R6XPD0"/>
<sequence length="153" mass="17360">MWPPGHLPACLEPVQSWSSLDALCGSRTWWYILSGTRVRYEVKISLHITSSDLLCANSYFRPCVLASYFAHDCLHYTTVYTLKTLFCQQLSDVLPKLPTTQSSLPSLANPPSGVPARWTIYSHIHPRALPFHLIRCRFHSLPLPSSTFIKIFA</sequence>
<dbReference type="Proteomes" id="UP000244005">
    <property type="component" value="Unassembled WGS sequence"/>
</dbReference>
<gene>
    <name evidence="1" type="ORF">MARPO_0006s0018</name>
</gene>
<evidence type="ECO:0000313" key="2">
    <source>
        <dbReference type="Proteomes" id="UP000244005"/>
    </source>
</evidence>
<organism evidence="1 2">
    <name type="scientific">Marchantia polymorpha</name>
    <name type="common">Common liverwort</name>
    <name type="synonym">Marchantia aquatica</name>
    <dbReference type="NCBI Taxonomy" id="3197"/>
    <lineage>
        <taxon>Eukaryota</taxon>
        <taxon>Viridiplantae</taxon>
        <taxon>Streptophyta</taxon>
        <taxon>Embryophyta</taxon>
        <taxon>Marchantiophyta</taxon>
        <taxon>Marchantiopsida</taxon>
        <taxon>Marchantiidae</taxon>
        <taxon>Marchantiales</taxon>
        <taxon>Marchantiaceae</taxon>
        <taxon>Marchantia</taxon>
    </lineage>
</organism>
<reference evidence="2" key="1">
    <citation type="journal article" date="2017" name="Cell">
        <title>Insights into land plant evolution garnered from the Marchantia polymorpha genome.</title>
        <authorList>
            <person name="Bowman J.L."/>
            <person name="Kohchi T."/>
            <person name="Yamato K.T."/>
            <person name="Jenkins J."/>
            <person name="Shu S."/>
            <person name="Ishizaki K."/>
            <person name="Yamaoka S."/>
            <person name="Nishihama R."/>
            <person name="Nakamura Y."/>
            <person name="Berger F."/>
            <person name="Adam C."/>
            <person name="Aki S.S."/>
            <person name="Althoff F."/>
            <person name="Araki T."/>
            <person name="Arteaga-Vazquez M.A."/>
            <person name="Balasubrmanian S."/>
            <person name="Barry K."/>
            <person name="Bauer D."/>
            <person name="Boehm C.R."/>
            <person name="Briginshaw L."/>
            <person name="Caballero-Perez J."/>
            <person name="Catarino B."/>
            <person name="Chen F."/>
            <person name="Chiyoda S."/>
            <person name="Chovatia M."/>
            <person name="Davies K.M."/>
            <person name="Delmans M."/>
            <person name="Demura T."/>
            <person name="Dierschke T."/>
            <person name="Dolan L."/>
            <person name="Dorantes-Acosta A.E."/>
            <person name="Eklund D.M."/>
            <person name="Florent S.N."/>
            <person name="Flores-Sandoval E."/>
            <person name="Fujiyama A."/>
            <person name="Fukuzawa H."/>
            <person name="Galik B."/>
            <person name="Grimanelli D."/>
            <person name="Grimwood J."/>
            <person name="Grossniklaus U."/>
            <person name="Hamada T."/>
            <person name="Haseloff J."/>
            <person name="Hetherington A.J."/>
            <person name="Higo A."/>
            <person name="Hirakawa Y."/>
            <person name="Hundley H.N."/>
            <person name="Ikeda Y."/>
            <person name="Inoue K."/>
            <person name="Inoue S.I."/>
            <person name="Ishida S."/>
            <person name="Jia Q."/>
            <person name="Kakita M."/>
            <person name="Kanazawa T."/>
            <person name="Kawai Y."/>
            <person name="Kawashima T."/>
            <person name="Kennedy M."/>
            <person name="Kinose K."/>
            <person name="Kinoshita T."/>
            <person name="Kohara Y."/>
            <person name="Koide E."/>
            <person name="Komatsu K."/>
            <person name="Kopischke S."/>
            <person name="Kubo M."/>
            <person name="Kyozuka J."/>
            <person name="Lagercrantz U."/>
            <person name="Lin S.S."/>
            <person name="Lindquist E."/>
            <person name="Lipzen A.M."/>
            <person name="Lu C.W."/>
            <person name="De Luna E."/>
            <person name="Martienssen R.A."/>
            <person name="Minamino N."/>
            <person name="Mizutani M."/>
            <person name="Mizutani M."/>
            <person name="Mochizuki N."/>
            <person name="Monte I."/>
            <person name="Mosher R."/>
            <person name="Nagasaki H."/>
            <person name="Nakagami H."/>
            <person name="Naramoto S."/>
            <person name="Nishitani K."/>
            <person name="Ohtani M."/>
            <person name="Okamoto T."/>
            <person name="Okumura M."/>
            <person name="Phillips J."/>
            <person name="Pollak B."/>
            <person name="Reinders A."/>
            <person name="Rovekamp M."/>
            <person name="Sano R."/>
            <person name="Sawa S."/>
            <person name="Schmid M.W."/>
            <person name="Shirakawa M."/>
            <person name="Solano R."/>
            <person name="Spunde A."/>
            <person name="Suetsugu N."/>
            <person name="Sugano S."/>
            <person name="Sugiyama A."/>
            <person name="Sun R."/>
            <person name="Suzuki Y."/>
            <person name="Takenaka M."/>
            <person name="Takezawa D."/>
            <person name="Tomogane H."/>
            <person name="Tsuzuki M."/>
            <person name="Ueda T."/>
            <person name="Umeda M."/>
            <person name="Ward J.M."/>
            <person name="Watanabe Y."/>
            <person name="Yazaki K."/>
            <person name="Yokoyama R."/>
            <person name="Yoshitake Y."/>
            <person name="Yotsui I."/>
            <person name="Zachgo S."/>
            <person name="Schmutz J."/>
        </authorList>
    </citation>
    <scope>NUCLEOTIDE SEQUENCE [LARGE SCALE GENOMIC DNA]</scope>
    <source>
        <strain evidence="2">Tak-1</strain>
    </source>
</reference>
<proteinExistence type="predicted"/>